<dbReference type="GO" id="GO:0000976">
    <property type="term" value="F:transcription cis-regulatory region binding"/>
    <property type="evidence" value="ECO:0007669"/>
    <property type="project" value="TreeGrafter"/>
</dbReference>
<dbReference type="GO" id="GO:0000156">
    <property type="term" value="F:phosphorelay response regulator activity"/>
    <property type="evidence" value="ECO:0007669"/>
    <property type="project" value="TreeGrafter"/>
</dbReference>
<gene>
    <name evidence="8" type="ORF">D4Q52_09970</name>
</gene>
<keyword evidence="3" id="KW-0805">Transcription regulation</keyword>
<keyword evidence="2" id="KW-0902">Two-component regulatory system</keyword>
<evidence type="ECO:0000259" key="7">
    <source>
        <dbReference type="PROSITE" id="PS50110"/>
    </source>
</evidence>
<feature type="modified residue" description="4-aspartylphosphate" evidence="6">
    <location>
        <position position="69"/>
    </location>
</feature>
<dbReference type="InterPro" id="IPR011006">
    <property type="entry name" value="CheY-like_superfamily"/>
</dbReference>
<protein>
    <submittedName>
        <fullName evidence="8">Response regulator</fullName>
    </submittedName>
</protein>
<reference evidence="8 9" key="1">
    <citation type="submission" date="2018-09" db="EMBL/GenBank/DDBJ databases">
        <title>Draft genome sequence of Rhodopseudomonas palustris 2.1.18.</title>
        <authorList>
            <person name="Robertson S.L."/>
            <person name="Meyer T.E."/>
            <person name="Kyndt J.A."/>
        </authorList>
    </citation>
    <scope>NUCLEOTIDE SEQUENCE [LARGE SCALE GENOMIC DNA]</scope>
    <source>
        <strain evidence="8 9">2.1.18</strain>
    </source>
</reference>
<evidence type="ECO:0000256" key="5">
    <source>
        <dbReference type="ARBA" id="ARBA00023163"/>
    </source>
</evidence>
<evidence type="ECO:0000256" key="4">
    <source>
        <dbReference type="ARBA" id="ARBA00023125"/>
    </source>
</evidence>
<dbReference type="PANTHER" id="PTHR48111">
    <property type="entry name" value="REGULATOR OF RPOS"/>
    <property type="match status" value="1"/>
</dbReference>
<dbReference type="PANTHER" id="PTHR48111:SF1">
    <property type="entry name" value="TWO-COMPONENT RESPONSE REGULATOR ORR33"/>
    <property type="match status" value="1"/>
</dbReference>
<dbReference type="GO" id="GO:0032993">
    <property type="term" value="C:protein-DNA complex"/>
    <property type="evidence" value="ECO:0007669"/>
    <property type="project" value="TreeGrafter"/>
</dbReference>
<dbReference type="Pfam" id="PF00072">
    <property type="entry name" value="Response_reg"/>
    <property type="match status" value="1"/>
</dbReference>
<dbReference type="PROSITE" id="PS50110">
    <property type="entry name" value="RESPONSE_REGULATORY"/>
    <property type="match status" value="1"/>
</dbReference>
<dbReference type="AlphaFoldDB" id="A0A418VH97"/>
<sequence length="148" mass="15846">MSRWFSAMPASTPHLLKSAIVAVVDDDESVREALCDLLAVMDIHCRTFDRAEALLMAYRAGAFDCVVTDVRMPGIGGLELQTRLRKIAPSLPVIFISADTSAVTRSRAIASGAIAYLVKPISAASLYEHLRAVLSPGRARGAGESSDE</sequence>
<evidence type="ECO:0000256" key="2">
    <source>
        <dbReference type="ARBA" id="ARBA00023012"/>
    </source>
</evidence>
<dbReference type="OrthoDB" id="9782655at2"/>
<feature type="domain" description="Response regulatory" evidence="7">
    <location>
        <begin position="20"/>
        <end position="134"/>
    </location>
</feature>
<dbReference type="EMBL" id="QYYD01000008">
    <property type="protein sequence ID" value="RJF75492.1"/>
    <property type="molecule type" value="Genomic_DNA"/>
</dbReference>
<dbReference type="GO" id="GO:0006355">
    <property type="term" value="P:regulation of DNA-templated transcription"/>
    <property type="evidence" value="ECO:0007669"/>
    <property type="project" value="TreeGrafter"/>
</dbReference>
<dbReference type="Proteomes" id="UP000285523">
    <property type="component" value="Unassembled WGS sequence"/>
</dbReference>
<evidence type="ECO:0000313" key="9">
    <source>
        <dbReference type="Proteomes" id="UP000285523"/>
    </source>
</evidence>
<dbReference type="InterPro" id="IPR039420">
    <property type="entry name" value="WalR-like"/>
</dbReference>
<proteinExistence type="predicted"/>
<keyword evidence="1 6" id="KW-0597">Phosphoprotein</keyword>
<dbReference type="GO" id="GO:0005829">
    <property type="term" value="C:cytosol"/>
    <property type="evidence" value="ECO:0007669"/>
    <property type="project" value="TreeGrafter"/>
</dbReference>
<name>A0A418VH97_RHOPL</name>
<comment type="caution">
    <text evidence="8">The sequence shown here is derived from an EMBL/GenBank/DDBJ whole genome shotgun (WGS) entry which is preliminary data.</text>
</comment>
<keyword evidence="4" id="KW-0238">DNA-binding</keyword>
<dbReference type="InterPro" id="IPR001789">
    <property type="entry name" value="Sig_transdc_resp-reg_receiver"/>
</dbReference>
<dbReference type="Gene3D" id="3.40.50.2300">
    <property type="match status" value="1"/>
</dbReference>
<evidence type="ECO:0000256" key="6">
    <source>
        <dbReference type="PROSITE-ProRule" id="PRU00169"/>
    </source>
</evidence>
<organism evidence="8 9">
    <name type="scientific">Rhodopseudomonas palustris</name>
    <dbReference type="NCBI Taxonomy" id="1076"/>
    <lineage>
        <taxon>Bacteria</taxon>
        <taxon>Pseudomonadati</taxon>
        <taxon>Pseudomonadota</taxon>
        <taxon>Alphaproteobacteria</taxon>
        <taxon>Hyphomicrobiales</taxon>
        <taxon>Nitrobacteraceae</taxon>
        <taxon>Rhodopseudomonas</taxon>
    </lineage>
</organism>
<dbReference type="SUPFAM" id="SSF52172">
    <property type="entry name" value="CheY-like"/>
    <property type="match status" value="1"/>
</dbReference>
<accession>A0A418VH97</accession>
<dbReference type="RefSeq" id="WP_119856394.1">
    <property type="nucleotide sequence ID" value="NZ_QYYD01000008.1"/>
</dbReference>
<dbReference type="SMART" id="SM00448">
    <property type="entry name" value="REC"/>
    <property type="match status" value="1"/>
</dbReference>
<evidence type="ECO:0000256" key="1">
    <source>
        <dbReference type="ARBA" id="ARBA00022553"/>
    </source>
</evidence>
<keyword evidence="5" id="KW-0804">Transcription</keyword>
<evidence type="ECO:0000313" key="8">
    <source>
        <dbReference type="EMBL" id="RJF75492.1"/>
    </source>
</evidence>
<evidence type="ECO:0000256" key="3">
    <source>
        <dbReference type="ARBA" id="ARBA00023015"/>
    </source>
</evidence>